<dbReference type="EMBL" id="LDAU01000110">
    <property type="protein sequence ID" value="KRX04783.1"/>
    <property type="molecule type" value="Genomic_DNA"/>
</dbReference>
<dbReference type="Proteomes" id="UP000054937">
    <property type="component" value="Unassembled WGS sequence"/>
</dbReference>
<proteinExistence type="predicted"/>
<organism evidence="2 3">
    <name type="scientific">Pseudocohnilembus persalinus</name>
    <name type="common">Ciliate</name>
    <dbReference type="NCBI Taxonomy" id="266149"/>
    <lineage>
        <taxon>Eukaryota</taxon>
        <taxon>Sar</taxon>
        <taxon>Alveolata</taxon>
        <taxon>Ciliophora</taxon>
        <taxon>Intramacronucleata</taxon>
        <taxon>Oligohymenophorea</taxon>
        <taxon>Scuticociliatia</taxon>
        <taxon>Philasterida</taxon>
        <taxon>Pseudocohnilembidae</taxon>
        <taxon>Pseudocohnilembus</taxon>
    </lineage>
</organism>
<keyword evidence="3" id="KW-1185">Reference proteome</keyword>
<feature type="region of interest" description="Disordered" evidence="1">
    <location>
        <begin position="493"/>
        <end position="518"/>
    </location>
</feature>
<name>A0A0V0QR83_PSEPJ</name>
<evidence type="ECO:0000313" key="2">
    <source>
        <dbReference type="EMBL" id="KRX04783.1"/>
    </source>
</evidence>
<feature type="region of interest" description="Disordered" evidence="1">
    <location>
        <begin position="563"/>
        <end position="582"/>
    </location>
</feature>
<sequence length="582" mass="67285">MEKQDLTPEKKKALIQQIDDMYDHGIKISNSCNNNQLHQQLSLQSYGSTPSQLSKIFGSQSQSGFFGISDFKVAKQIGQNKSNVSQPAGKKNQQDTQNISFLSDASLKSVQSIQYVDGQQKSIIRIEEKQENKQCETDQINQGKRSTQLDLLQIQKSDSKQNQMDQSFNFAQSSDEEDVKNNQKKKKKKNHSNNNLMNLSKKEAYMMISGNIQSKRFSTNLNPALKKPLLGKTSRKSHQTISSIAESDMSQFLYEQDDSAEIQSKQIIENFPKKSRKSKDKKQTISTKSFKNWVALQPNVREQQRQKTMFLGIQSQNQIQSSNGLQNNQQYSLASNRINSCITNSNRNDKKNKEASKFNGNVNSNIKHFFNNQTLSQSRKQSSEMIFNNRKFSCANDINKNQQMSQKNGKEQKNHSYLIQKTSQQQYLDLDHNKHDYNNDQIFFNQNNKENLQQINNDLQNNEQLVYDNPNTPDMKREILKINLISPKNSVKNSLMQKKSSTEVKNKTNTLKSDRSGFKQQISDEYMLYQQHSHRNMNTKIQSKNVQQSLDYSQNKQYKLEQQNNTLPQIKKSNLDQNLQND</sequence>
<evidence type="ECO:0000313" key="3">
    <source>
        <dbReference type="Proteomes" id="UP000054937"/>
    </source>
</evidence>
<feature type="compositionally biased region" description="Basic and acidic residues" evidence="1">
    <location>
        <begin position="500"/>
        <end position="517"/>
    </location>
</feature>
<evidence type="ECO:0000256" key="1">
    <source>
        <dbReference type="SAM" id="MobiDB-lite"/>
    </source>
</evidence>
<feature type="region of interest" description="Disordered" evidence="1">
    <location>
        <begin position="169"/>
        <end position="199"/>
    </location>
</feature>
<accession>A0A0V0QR83</accession>
<dbReference type="AlphaFoldDB" id="A0A0V0QR83"/>
<gene>
    <name evidence="2" type="ORF">PPERSA_06417</name>
</gene>
<reference evidence="2 3" key="1">
    <citation type="journal article" date="2015" name="Sci. Rep.">
        <title>Genome of the facultative scuticociliatosis pathogen Pseudocohnilembus persalinus provides insight into its virulence through horizontal gene transfer.</title>
        <authorList>
            <person name="Xiong J."/>
            <person name="Wang G."/>
            <person name="Cheng J."/>
            <person name="Tian M."/>
            <person name="Pan X."/>
            <person name="Warren A."/>
            <person name="Jiang C."/>
            <person name="Yuan D."/>
            <person name="Miao W."/>
        </authorList>
    </citation>
    <scope>NUCLEOTIDE SEQUENCE [LARGE SCALE GENOMIC DNA]</scope>
    <source>
        <strain evidence="2">36N120E</strain>
    </source>
</reference>
<feature type="compositionally biased region" description="Basic residues" evidence="1">
    <location>
        <begin position="182"/>
        <end position="191"/>
    </location>
</feature>
<comment type="caution">
    <text evidence="2">The sequence shown here is derived from an EMBL/GenBank/DDBJ whole genome shotgun (WGS) entry which is preliminary data.</text>
</comment>
<dbReference type="InParanoid" id="A0A0V0QR83"/>
<protein>
    <submittedName>
        <fullName evidence="2">Uncharacterized protein</fullName>
    </submittedName>
</protein>